<evidence type="ECO:0000259" key="4">
    <source>
        <dbReference type="PROSITE" id="PS01124"/>
    </source>
</evidence>
<dbReference type="SUPFAM" id="SSF46689">
    <property type="entry name" value="Homeodomain-like"/>
    <property type="match status" value="1"/>
</dbReference>
<evidence type="ECO:0000256" key="3">
    <source>
        <dbReference type="ARBA" id="ARBA00023163"/>
    </source>
</evidence>
<dbReference type="Proteomes" id="UP001168640">
    <property type="component" value="Unassembled WGS sequence"/>
</dbReference>
<comment type="caution">
    <text evidence="5">The sequence shown here is derived from an EMBL/GenBank/DDBJ whole genome shotgun (WGS) entry which is preliminary data.</text>
</comment>
<keyword evidence="3" id="KW-0804">Transcription</keyword>
<dbReference type="PROSITE" id="PS01124">
    <property type="entry name" value="HTH_ARAC_FAMILY_2"/>
    <property type="match status" value="1"/>
</dbReference>
<protein>
    <submittedName>
        <fullName evidence="5">AraC family transcriptional regulator</fullName>
    </submittedName>
</protein>
<dbReference type="SMART" id="SM00342">
    <property type="entry name" value="HTH_ARAC"/>
    <property type="match status" value="1"/>
</dbReference>
<evidence type="ECO:0000313" key="5">
    <source>
        <dbReference type="EMBL" id="MDO3720260.1"/>
    </source>
</evidence>
<dbReference type="Pfam" id="PF12625">
    <property type="entry name" value="Arabinose_bd"/>
    <property type="match status" value="1"/>
</dbReference>
<feature type="domain" description="HTH araC/xylS-type" evidence="4">
    <location>
        <begin position="234"/>
        <end position="332"/>
    </location>
</feature>
<evidence type="ECO:0000256" key="1">
    <source>
        <dbReference type="ARBA" id="ARBA00023015"/>
    </source>
</evidence>
<reference evidence="5" key="1">
    <citation type="submission" date="2023-07" db="EMBL/GenBank/DDBJ databases">
        <title>Marinobacter sp. chi1 genome sequencing and assembly.</title>
        <authorList>
            <person name="Park S."/>
        </authorList>
    </citation>
    <scope>NUCLEOTIDE SEQUENCE</scope>
    <source>
        <strain evidence="5">Chi1</strain>
    </source>
</reference>
<gene>
    <name evidence="5" type="ORF">QVZ43_00905</name>
</gene>
<evidence type="ECO:0000313" key="6">
    <source>
        <dbReference type="Proteomes" id="UP001168640"/>
    </source>
</evidence>
<dbReference type="Gene3D" id="1.10.10.60">
    <property type="entry name" value="Homeodomain-like"/>
    <property type="match status" value="1"/>
</dbReference>
<dbReference type="RefSeq" id="WP_302908510.1">
    <property type="nucleotide sequence ID" value="NZ_JAUMIS010000001.1"/>
</dbReference>
<dbReference type="InterPro" id="IPR009057">
    <property type="entry name" value="Homeodomain-like_sf"/>
</dbReference>
<proteinExistence type="predicted"/>
<dbReference type="PANTHER" id="PTHR47894:SF4">
    <property type="entry name" value="HTH-TYPE TRANSCRIPTIONAL REGULATOR GADX"/>
    <property type="match status" value="1"/>
</dbReference>
<dbReference type="PANTHER" id="PTHR47894">
    <property type="entry name" value="HTH-TYPE TRANSCRIPTIONAL REGULATOR GADX"/>
    <property type="match status" value="1"/>
</dbReference>
<dbReference type="PRINTS" id="PR00032">
    <property type="entry name" value="HTHARAC"/>
</dbReference>
<accession>A0ABT8VW92</accession>
<dbReference type="InterPro" id="IPR018060">
    <property type="entry name" value="HTH_AraC"/>
</dbReference>
<dbReference type="Pfam" id="PF12833">
    <property type="entry name" value="HTH_18"/>
    <property type="match status" value="1"/>
</dbReference>
<evidence type="ECO:0000256" key="2">
    <source>
        <dbReference type="ARBA" id="ARBA00023125"/>
    </source>
</evidence>
<name>A0ABT8VW92_9GAMM</name>
<keyword evidence="6" id="KW-1185">Reference proteome</keyword>
<dbReference type="EMBL" id="JAUMIS010000001">
    <property type="protein sequence ID" value="MDO3720260.1"/>
    <property type="molecule type" value="Genomic_DNA"/>
</dbReference>
<sequence length="353" mass="39915">MTTSELVRASSLARFDEYCEKYGLDHQRMLRQARLPLDLLDHPESFISYSRFATLLARCAEESRHPLFALKYGVFQGTDVFGRLLYLFKNAETVGDSLQELMNYFHLHDASGKLSVTTEGRAVVLSYEPSLREGIPGRHAAELAIGIGKALLTMLLGAKWNPTGVHLRSGPGDTTDHYKRVLGVAPQFNSVSNSWVFDAKLLDTPLSDSDPALHALMREHLEKMDGLSPTELPEHVRYLVKNFLPSGRANINQIASYMMLSSRTLQRYLSEEGTSFQKLLDETRQSMAQRYLHESSISLTQLAGILGYSDLAAFSRAFQRWYGVSPRQWRKEQGIRSTTRLAPKRKMAPSWLK</sequence>
<keyword evidence="2" id="KW-0238">DNA-binding</keyword>
<dbReference type="InterPro" id="IPR020449">
    <property type="entry name" value="Tscrpt_reg_AraC-type_HTH"/>
</dbReference>
<organism evidence="5 6">
    <name type="scientific">Marinobacter suaedae</name>
    <dbReference type="NCBI Taxonomy" id="3057675"/>
    <lineage>
        <taxon>Bacteria</taxon>
        <taxon>Pseudomonadati</taxon>
        <taxon>Pseudomonadota</taxon>
        <taxon>Gammaproteobacteria</taxon>
        <taxon>Pseudomonadales</taxon>
        <taxon>Marinobacteraceae</taxon>
        <taxon>Marinobacter</taxon>
    </lineage>
</organism>
<dbReference type="InterPro" id="IPR032687">
    <property type="entry name" value="AraC-type_N"/>
</dbReference>
<keyword evidence="1" id="KW-0805">Transcription regulation</keyword>